<organism evidence="2 3">
    <name type="scientific">Pseudomonas cavernicola</name>
    <dbReference type="NCBI Taxonomy" id="2320866"/>
    <lineage>
        <taxon>Bacteria</taxon>
        <taxon>Pseudomonadati</taxon>
        <taxon>Pseudomonadota</taxon>
        <taxon>Gammaproteobacteria</taxon>
        <taxon>Pseudomonadales</taxon>
        <taxon>Pseudomonadaceae</taxon>
        <taxon>Pseudomonas</taxon>
    </lineage>
</organism>
<dbReference type="Proteomes" id="UP000284021">
    <property type="component" value="Unassembled WGS sequence"/>
</dbReference>
<dbReference type="PROSITE" id="PS51708">
    <property type="entry name" value="CHAD"/>
    <property type="match status" value="1"/>
</dbReference>
<dbReference type="InterPro" id="IPR007899">
    <property type="entry name" value="CHAD_dom"/>
</dbReference>
<gene>
    <name evidence="2" type="ORF">D3879_15190</name>
</gene>
<dbReference type="InterPro" id="IPR038186">
    <property type="entry name" value="CHAD_dom_sf"/>
</dbReference>
<dbReference type="EMBL" id="QYUR01000003">
    <property type="protein sequence ID" value="RJG11015.1"/>
    <property type="molecule type" value="Genomic_DNA"/>
</dbReference>
<dbReference type="Gene3D" id="1.40.20.10">
    <property type="entry name" value="CHAD domain"/>
    <property type="match status" value="1"/>
</dbReference>
<keyword evidence="3" id="KW-1185">Reference proteome</keyword>
<accession>A0A418XET2</accession>
<feature type="domain" description="CHAD" evidence="1">
    <location>
        <begin position="1"/>
        <end position="257"/>
    </location>
</feature>
<sequence>MSFVDAIVAQVLLLETALYHTHARIEARTDGEALHDLRINLRRMRSLLRPLRRIGAVALLNEAAAEVGKLTTPVRDLEVLIDELERQGLTQQANARKAILQSSYGSIVESSTINQLFSRLDEWPSAFRDAERDGELRQIRKKIAKRLRKQVERLKAALTDPQYDRHQLRILVKRTRYATDAYPQLSPISAEAAASLKVVQTALGAWHDHYQWCLKARLEEDLQVLQHKWQVAATAALMSAEVELFQLAELLAKNQQA</sequence>
<dbReference type="OrthoDB" id="8587394at2"/>
<dbReference type="PANTHER" id="PTHR39339:SF1">
    <property type="entry name" value="CHAD DOMAIN-CONTAINING PROTEIN"/>
    <property type="match status" value="1"/>
</dbReference>
<evidence type="ECO:0000313" key="3">
    <source>
        <dbReference type="Proteomes" id="UP000284021"/>
    </source>
</evidence>
<evidence type="ECO:0000313" key="2">
    <source>
        <dbReference type="EMBL" id="RJG11015.1"/>
    </source>
</evidence>
<protein>
    <submittedName>
        <fullName evidence="2">CHAD domain-containing protein</fullName>
    </submittedName>
</protein>
<dbReference type="RefSeq" id="WP_119955146.1">
    <property type="nucleotide sequence ID" value="NZ_QYUR01000003.1"/>
</dbReference>
<dbReference type="Pfam" id="PF05235">
    <property type="entry name" value="CHAD"/>
    <property type="match status" value="1"/>
</dbReference>
<proteinExistence type="predicted"/>
<dbReference type="SMART" id="SM00880">
    <property type="entry name" value="CHAD"/>
    <property type="match status" value="1"/>
</dbReference>
<comment type="caution">
    <text evidence="2">The sequence shown here is derived from an EMBL/GenBank/DDBJ whole genome shotgun (WGS) entry which is preliminary data.</text>
</comment>
<name>A0A418XET2_9PSED</name>
<dbReference type="PANTHER" id="PTHR39339">
    <property type="entry name" value="SLR1444 PROTEIN"/>
    <property type="match status" value="1"/>
</dbReference>
<reference evidence="2 3" key="1">
    <citation type="submission" date="2018-09" db="EMBL/GenBank/DDBJ databases">
        <authorList>
            <person name="Zhu H."/>
        </authorList>
    </citation>
    <scope>NUCLEOTIDE SEQUENCE [LARGE SCALE GENOMIC DNA]</scope>
    <source>
        <strain evidence="2 3">K1S02-6</strain>
    </source>
</reference>
<dbReference type="AlphaFoldDB" id="A0A418XET2"/>
<evidence type="ECO:0000259" key="1">
    <source>
        <dbReference type="PROSITE" id="PS51708"/>
    </source>
</evidence>